<evidence type="ECO:0000313" key="14">
    <source>
        <dbReference type="Proteomes" id="UP000009136"/>
    </source>
</evidence>
<dbReference type="PANTHER" id="PTHR19308">
    <property type="entry name" value="PHOSPHATIDYLCHOLINE TRANSFER PROTEIN"/>
    <property type="match status" value="1"/>
</dbReference>
<sequence>MEPGTGTFSEEQFREACAELQRPALSGAAWELLEETQGISVYRLLDQVDSHPLLSSWRRIPSNPSPTGLYEYKFIGTLRAPPDLLVDICMDLGYIRRQIPQVTEAYETECNGETVTYMKMEFPFFVSSRDCVYVKQRRELDFRGRKIQVVLAKGTSLPQFPERPGFIRVSQCQVKLAVESAGHNRSKVFIYCFVNPGGWIPSWLINLLVKNGIPGFLADLENACLRYQRRT</sequence>
<evidence type="ECO:0000256" key="7">
    <source>
        <dbReference type="ARBA" id="ARBA00023121"/>
    </source>
</evidence>
<evidence type="ECO:0000256" key="4">
    <source>
        <dbReference type="ARBA" id="ARBA00022553"/>
    </source>
</evidence>
<dbReference type="SMART" id="SM00234">
    <property type="entry name" value="START"/>
    <property type="match status" value="1"/>
</dbReference>
<protein>
    <recommendedName>
        <fullName evidence="9">Phosphatidylcholine transfer protein</fullName>
    </recommendedName>
    <alternativeName>
        <fullName evidence="11">START domain-containing protein 2</fullName>
    </alternativeName>
    <alternativeName>
        <fullName evidence="10">StAR-related lipid transfer protein 2</fullName>
    </alternativeName>
</protein>
<dbReference type="GO" id="GO:0005829">
    <property type="term" value="C:cytosol"/>
    <property type="evidence" value="ECO:0007669"/>
    <property type="project" value="UniProtKB-ARBA"/>
</dbReference>
<dbReference type="Ensembl" id="ENSBTAT00000075028.3">
    <property type="protein sequence ID" value="ENSBTAP00000063819.2"/>
    <property type="gene ID" value="ENSBTAG00000049426.3"/>
</dbReference>
<keyword evidence="2" id="KW-0813">Transport</keyword>
<comment type="subcellular location">
    <subcellularLocation>
        <location evidence="1">Cytoplasm</location>
    </subcellularLocation>
</comment>
<evidence type="ECO:0000256" key="3">
    <source>
        <dbReference type="ARBA" id="ARBA00022490"/>
    </source>
</evidence>
<dbReference type="SUPFAM" id="SSF55961">
    <property type="entry name" value="Bet v1-like"/>
    <property type="match status" value="1"/>
</dbReference>
<dbReference type="InParanoid" id="A0A3Q1M1J1"/>
<dbReference type="Pfam" id="PF01852">
    <property type="entry name" value="START"/>
    <property type="match status" value="1"/>
</dbReference>
<dbReference type="PROSITE" id="PS50848">
    <property type="entry name" value="START"/>
    <property type="match status" value="1"/>
</dbReference>
<reference evidence="13" key="2">
    <citation type="submission" date="2025-08" db="UniProtKB">
        <authorList>
            <consortium name="Ensembl"/>
        </authorList>
    </citation>
    <scope>IDENTIFICATION</scope>
    <source>
        <strain evidence="13">Hereford</strain>
    </source>
</reference>
<accession>A0A3Q1M1J1</accession>
<organism evidence="13 14">
    <name type="scientific">Bos taurus</name>
    <name type="common">Bovine</name>
    <dbReference type="NCBI Taxonomy" id="9913"/>
    <lineage>
        <taxon>Eukaryota</taxon>
        <taxon>Metazoa</taxon>
        <taxon>Chordata</taxon>
        <taxon>Craniata</taxon>
        <taxon>Vertebrata</taxon>
        <taxon>Euteleostomi</taxon>
        <taxon>Mammalia</taxon>
        <taxon>Eutheria</taxon>
        <taxon>Laurasiatheria</taxon>
        <taxon>Artiodactyla</taxon>
        <taxon>Ruminantia</taxon>
        <taxon>Pecora</taxon>
        <taxon>Bovidae</taxon>
        <taxon>Bovinae</taxon>
        <taxon>Bos</taxon>
    </lineage>
</organism>
<dbReference type="Proteomes" id="UP000009136">
    <property type="component" value="Chromosome 19"/>
</dbReference>
<name>A0A3Q1M1J1_BOVIN</name>
<dbReference type="Bgee" id="ENSBTAG00000049426">
    <property type="expression patterns" value="Expressed in conceptus and 95 other cell types or tissues"/>
</dbReference>
<evidence type="ECO:0000256" key="1">
    <source>
        <dbReference type="ARBA" id="ARBA00004496"/>
    </source>
</evidence>
<dbReference type="AlphaFoldDB" id="A0A3Q1M1J1"/>
<dbReference type="GO" id="GO:0008525">
    <property type="term" value="F:phosphatidylcholine transporter activity"/>
    <property type="evidence" value="ECO:0000318"/>
    <property type="project" value="GO_Central"/>
</dbReference>
<evidence type="ECO:0000256" key="9">
    <source>
        <dbReference type="ARBA" id="ARBA00069061"/>
    </source>
</evidence>
<keyword evidence="5" id="KW-0007">Acetylation</keyword>
<dbReference type="OrthoDB" id="1295045at2759"/>
<reference evidence="13" key="3">
    <citation type="submission" date="2025-09" db="UniProtKB">
        <authorList>
            <consortium name="Ensembl"/>
        </authorList>
    </citation>
    <scope>IDENTIFICATION</scope>
    <source>
        <strain evidence="13">Hereford</strain>
    </source>
</reference>
<dbReference type="GeneTree" id="ENSGT00940000156843"/>
<evidence type="ECO:0000256" key="5">
    <source>
        <dbReference type="ARBA" id="ARBA00022990"/>
    </source>
</evidence>
<dbReference type="InterPro" id="IPR023393">
    <property type="entry name" value="START-like_dom_sf"/>
</dbReference>
<dbReference type="VEuPathDB" id="HostDB:ENSBTAG00000049426"/>
<keyword evidence="14" id="KW-1185">Reference proteome</keyword>
<keyword evidence="4" id="KW-0597">Phosphoprotein</keyword>
<dbReference type="FunFam" id="3.30.530.20:FF:000017">
    <property type="entry name" value="Phosphatidylcholine transfer protein, putative"/>
    <property type="match status" value="1"/>
</dbReference>
<dbReference type="InterPro" id="IPR051213">
    <property type="entry name" value="START_lipid_transfer"/>
</dbReference>
<comment type="subunit">
    <text evidence="8">Interacts with ACOT13/THEM2.</text>
</comment>
<evidence type="ECO:0000313" key="13">
    <source>
        <dbReference type="Ensembl" id="ENSBTAP00000063819.2"/>
    </source>
</evidence>
<gene>
    <name evidence="13" type="primary">LOC781298</name>
</gene>
<evidence type="ECO:0000256" key="8">
    <source>
        <dbReference type="ARBA" id="ARBA00063535"/>
    </source>
</evidence>
<dbReference type="InterPro" id="IPR002913">
    <property type="entry name" value="START_lipid-bd_dom"/>
</dbReference>
<dbReference type="Gene3D" id="3.30.530.20">
    <property type="match status" value="1"/>
</dbReference>
<keyword evidence="7" id="KW-0446">Lipid-binding</keyword>
<proteinExistence type="predicted"/>
<dbReference type="STRING" id="9913.ENSBTAP00000063819"/>
<evidence type="ECO:0000256" key="6">
    <source>
        <dbReference type="ARBA" id="ARBA00023055"/>
    </source>
</evidence>
<dbReference type="GO" id="GO:0031210">
    <property type="term" value="F:phosphatidylcholine binding"/>
    <property type="evidence" value="ECO:0000318"/>
    <property type="project" value="GO_Central"/>
</dbReference>
<evidence type="ECO:0000256" key="10">
    <source>
        <dbReference type="ARBA" id="ARBA00077188"/>
    </source>
</evidence>
<dbReference type="PANTHER" id="PTHR19308:SF39">
    <property type="entry name" value="PHOSPHATIDYLCHOLINE TRANSFER PROTEIN"/>
    <property type="match status" value="1"/>
</dbReference>
<dbReference type="PaxDb" id="9913-ENSBTAP00000048489"/>
<feature type="domain" description="START" evidence="12">
    <location>
        <begin position="57"/>
        <end position="229"/>
    </location>
</feature>
<evidence type="ECO:0000256" key="2">
    <source>
        <dbReference type="ARBA" id="ARBA00022448"/>
    </source>
</evidence>
<reference evidence="13" key="1">
    <citation type="submission" date="2018-03" db="EMBL/GenBank/DDBJ databases">
        <title>ARS-UCD1.2.</title>
        <authorList>
            <person name="Rosen B.D."/>
            <person name="Bickhart D.M."/>
            <person name="Koren S."/>
            <person name="Schnabel R.D."/>
            <person name="Hall R."/>
            <person name="Zimin A."/>
            <person name="Dreischer C."/>
            <person name="Schultheiss S."/>
            <person name="Schroeder S.G."/>
            <person name="Elsik C.G."/>
            <person name="Couldrey C."/>
            <person name="Liu G.E."/>
            <person name="Van Tassell C.P."/>
            <person name="Phillippy A.M."/>
            <person name="Smith T.P.L."/>
            <person name="Medrano J.F."/>
        </authorList>
    </citation>
    <scope>NUCLEOTIDE SEQUENCE [LARGE SCALE GENOMIC DNA]</scope>
    <source>
        <strain evidence="13">Hereford</strain>
    </source>
</reference>
<evidence type="ECO:0000256" key="11">
    <source>
        <dbReference type="ARBA" id="ARBA00079049"/>
    </source>
</evidence>
<evidence type="ECO:0000259" key="12">
    <source>
        <dbReference type="PROSITE" id="PS50848"/>
    </source>
</evidence>
<keyword evidence="6" id="KW-0445">Lipid transport</keyword>
<keyword evidence="3" id="KW-0963">Cytoplasm</keyword>